<evidence type="ECO:0000256" key="6">
    <source>
        <dbReference type="ARBA" id="ARBA00047942"/>
    </source>
</evidence>
<sequence length="681" mass="78105">MKTGIQAELTQALLPHEKVWANEEKTILAKNILLDLVEKTDPAIIGLLLGNDDLKRHFFVEVNGVLVFKLQDFRFFLDKHSVNNSYTKYANRIGLTDGSRFLKDNSDIVLDFPFKDCVLNGGQSTEEGEEIYFKRNNDQSDSQLYTKLTQKRQEIFFNQTLAFDEIDRLFDAKAFSKFSRYTADGKQAVGEIKRHSDGFLKGVPAENLIIKGNNLIALHSLAKQFKGKIKLIYIDPPYNTGNDGFKYNDKFNHSTWLTFMKNRLEIAKTLLADDGVIFVQCDDNEQAYLKILMDELFHHRETIVALTSTASGVNAVNVKRGEQMFKLKEYILFYSKSPKFRFNPLLIKSPFNSNYKYEVIFENGEYVITDLKSKMNNTELEEYCLNNPKNIFSLEKNNSKAGEKIKQVIEISKTNNKEVIEFENSFGKTILVYDGGVFIPLQERILTEENKNFYGVLISDLWIDEVFQTSSSEGGVTFKKGKKPEKLIKRIIELTTNENDIILDYHLGSGTTAAVAHKMNRQYIGIEQMDYIETLAVERLKKVIDSEQNGISKAVNWQGGGEFVYAELAPFNETAKQQILACEDSDGIKTLFDELCERYFLKYNVSVNEFSQIIEEPEFQSLPLDEQKQMVLEMLDLNQMYVSLSEMDDEQFAGCLNDDDKALSRAFYQSVKNQAEKKDGE</sequence>
<protein>
    <recommendedName>
        <fullName evidence="2">site-specific DNA-methyltransferase (adenine-specific)</fullName>
        <ecNumber evidence="2">2.1.1.72</ecNumber>
    </recommendedName>
</protein>
<evidence type="ECO:0000313" key="9">
    <source>
        <dbReference type="EMBL" id="ABI85528.1"/>
    </source>
</evidence>
<dbReference type="SUPFAM" id="SSF53335">
    <property type="entry name" value="S-adenosyl-L-methionine-dependent methyltransferases"/>
    <property type="match status" value="1"/>
</dbReference>
<keyword evidence="4 10" id="KW-0808">Transferase</keyword>
<evidence type="ECO:0000256" key="1">
    <source>
        <dbReference type="ARBA" id="ARBA00006594"/>
    </source>
</evidence>
<dbReference type="PIRSF" id="PIRSF015855">
    <property type="entry name" value="TypeIII_Mtase_mKpnI"/>
    <property type="match status" value="1"/>
</dbReference>
<reference evidence="9" key="1">
    <citation type="journal article" date="2006" name="Nucleic Acids Res.">
        <title>High allelic diversity in the methyltransferase gene of a phase variable type III restriction-modification system has implications for the fitness of Haemophilus influenzae.</title>
        <authorList>
            <person name="Bayliss C.D."/>
            <person name="Callaghan M.J."/>
            <person name="Moxon E.R."/>
        </authorList>
    </citation>
    <scope>NUCLEOTIDE SEQUENCE</scope>
    <source>
        <strain evidence="9">667</strain>
    </source>
</reference>
<dbReference type="Proteomes" id="UP000238866">
    <property type="component" value="Unassembled WGS sequence"/>
</dbReference>
<evidence type="ECO:0000256" key="5">
    <source>
        <dbReference type="ARBA" id="ARBA00022691"/>
    </source>
</evidence>
<feature type="domain" description="Type III restriction/modification enzyme methylation subunit" evidence="8">
    <location>
        <begin position="41"/>
        <end position="95"/>
    </location>
</feature>
<dbReference type="InterPro" id="IPR001091">
    <property type="entry name" value="RM_Methyltransferase"/>
</dbReference>
<keyword evidence="5" id="KW-0949">S-adenosyl-L-methionine</keyword>
<evidence type="ECO:0000256" key="2">
    <source>
        <dbReference type="ARBA" id="ARBA00011900"/>
    </source>
</evidence>
<comment type="catalytic activity">
    <reaction evidence="6">
        <text>a 2'-deoxyadenosine in DNA + S-adenosyl-L-methionine = an N(6)-methyl-2'-deoxyadenosine in DNA + S-adenosyl-L-homocysteine + H(+)</text>
        <dbReference type="Rhea" id="RHEA:15197"/>
        <dbReference type="Rhea" id="RHEA-COMP:12418"/>
        <dbReference type="Rhea" id="RHEA-COMP:12419"/>
        <dbReference type="ChEBI" id="CHEBI:15378"/>
        <dbReference type="ChEBI" id="CHEBI:57856"/>
        <dbReference type="ChEBI" id="CHEBI:59789"/>
        <dbReference type="ChEBI" id="CHEBI:90615"/>
        <dbReference type="ChEBI" id="CHEBI:90616"/>
        <dbReference type="EC" id="2.1.1.72"/>
    </reaction>
</comment>
<evidence type="ECO:0000313" key="11">
    <source>
        <dbReference type="Proteomes" id="UP000238866"/>
    </source>
</evidence>
<accession>Q06IV5</accession>
<dbReference type="GO" id="GO:0008170">
    <property type="term" value="F:N-methyltransferase activity"/>
    <property type="evidence" value="ECO:0007669"/>
    <property type="project" value="InterPro"/>
</dbReference>
<dbReference type="Pfam" id="PF12564">
    <property type="entry name" value="TypeIII_RM_meth"/>
    <property type="match status" value="1"/>
</dbReference>
<dbReference type="EC" id="2.1.1.72" evidence="2"/>
<dbReference type="PRINTS" id="PR00508">
    <property type="entry name" value="S21N4MTFRASE"/>
</dbReference>
<dbReference type="InterPro" id="IPR029063">
    <property type="entry name" value="SAM-dependent_MTases_sf"/>
</dbReference>
<dbReference type="GO" id="GO:0009007">
    <property type="term" value="F:site-specific DNA-methyltransferase (adenine-specific) activity"/>
    <property type="evidence" value="ECO:0007669"/>
    <property type="project" value="UniProtKB-EC"/>
</dbReference>
<evidence type="ECO:0000256" key="3">
    <source>
        <dbReference type="ARBA" id="ARBA00022603"/>
    </source>
</evidence>
<dbReference type="PATRIC" id="fig|727.568.peg.295"/>
<dbReference type="RefSeq" id="WP_005659329.1">
    <property type="nucleotide sequence ID" value="NZ_CP089174.1"/>
</dbReference>
<dbReference type="EMBL" id="DQ857356">
    <property type="protein sequence ID" value="ABI85528.1"/>
    <property type="molecule type" value="Genomic_DNA"/>
</dbReference>
<dbReference type="Pfam" id="PF01555">
    <property type="entry name" value="N6_N4_Mtase"/>
    <property type="match status" value="1"/>
</dbReference>
<dbReference type="AlphaFoldDB" id="Q06IV5"/>
<name>Q06IV5_HAEIF</name>
<dbReference type="InterPro" id="IPR002941">
    <property type="entry name" value="DNA_methylase_N4/N6"/>
</dbReference>
<dbReference type="GO" id="GO:0003677">
    <property type="term" value="F:DNA binding"/>
    <property type="evidence" value="ECO:0007669"/>
    <property type="project" value="InterPro"/>
</dbReference>
<keyword evidence="3 10" id="KW-0489">Methyltransferase</keyword>
<evidence type="ECO:0000256" key="4">
    <source>
        <dbReference type="ARBA" id="ARBA00022679"/>
    </source>
</evidence>
<dbReference type="InterPro" id="IPR002052">
    <property type="entry name" value="DNA_methylase_N6_adenine_CS"/>
</dbReference>
<evidence type="ECO:0000259" key="8">
    <source>
        <dbReference type="Pfam" id="PF12564"/>
    </source>
</evidence>
<feature type="domain" description="DNA methylase N-4/N-6" evidence="7">
    <location>
        <begin position="229"/>
        <end position="537"/>
    </location>
</feature>
<reference evidence="10 11" key="2">
    <citation type="submission" date="2017-02" db="EMBL/GenBank/DDBJ databases">
        <title>Haemophilus influenzae in COPD genome sequencing project.</title>
        <authorList>
            <person name="Murphy T.F."/>
            <person name="Kong Y."/>
            <person name="Nadendla S."/>
            <person name="Tettelin H."/>
            <person name="Pettigrew M."/>
        </authorList>
    </citation>
    <scope>NUCLEOTIDE SEQUENCE [LARGE SCALE GENOMIC DNA]</scope>
    <source>
        <strain evidence="10 11">13P36H1</strain>
    </source>
</reference>
<dbReference type="Gene3D" id="3.40.50.150">
    <property type="entry name" value="Vaccinia Virus protein VP39"/>
    <property type="match status" value="1"/>
</dbReference>
<evidence type="ECO:0000313" key="10">
    <source>
        <dbReference type="EMBL" id="PRM17492.1"/>
    </source>
</evidence>
<evidence type="ECO:0000259" key="7">
    <source>
        <dbReference type="Pfam" id="PF01555"/>
    </source>
</evidence>
<dbReference type="EMBL" id="MZLD01000072">
    <property type="protein sequence ID" value="PRM17492.1"/>
    <property type="molecule type" value="Genomic_DNA"/>
</dbReference>
<comment type="similarity">
    <text evidence="1">Belongs to the N(4)/N(6)-methyltransferase family.</text>
</comment>
<proteinExistence type="inferred from homology"/>
<dbReference type="PROSITE" id="PS00092">
    <property type="entry name" value="N6_MTASE"/>
    <property type="match status" value="1"/>
</dbReference>
<dbReference type="REBASE" id="13918">
    <property type="entry name" value="M.Hin667ORFAP"/>
</dbReference>
<dbReference type="GO" id="GO:0032259">
    <property type="term" value="P:methylation"/>
    <property type="evidence" value="ECO:0007669"/>
    <property type="project" value="UniProtKB-KW"/>
</dbReference>
<organism evidence="9">
    <name type="scientific">Haemophilus influenzae</name>
    <dbReference type="NCBI Taxonomy" id="727"/>
    <lineage>
        <taxon>Bacteria</taxon>
        <taxon>Pseudomonadati</taxon>
        <taxon>Pseudomonadota</taxon>
        <taxon>Gammaproteobacteria</taxon>
        <taxon>Pasteurellales</taxon>
        <taxon>Pasteurellaceae</taxon>
        <taxon>Haemophilus</taxon>
    </lineage>
</organism>
<dbReference type="InterPro" id="IPR002295">
    <property type="entry name" value="N4/N6-MTase_EcoPI_Mod-like"/>
</dbReference>
<dbReference type="InterPro" id="IPR022221">
    <property type="entry name" value="TypeIII_RM_meth"/>
</dbReference>
<gene>
    <name evidence="9" type="primary">mod</name>
    <name evidence="10" type="synonym">mboIIM</name>
    <name evidence="10" type="ORF">BVZ99_01689</name>
</gene>